<evidence type="ECO:0000256" key="3">
    <source>
        <dbReference type="ARBA" id="ARBA00022801"/>
    </source>
</evidence>
<dbReference type="InterPro" id="IPR051202">
    <property type="entry name" value="Peptidase_C40"/>
</dbReference>
<keyword evidence="3 7" id="KW-0378">Hydrolase</keyword>
<dbReference type="GO" id="GO:0008234">
    <property type="term" value="F:cysteine-type peptidase activity"/>
    <property type="evidence" value="ECO:0007669"/>
    <property type="project" value="UniProtKB-KW"/>
</dbReference>
<dbReference type="SUPFAM" id="SSF54001">
    <property type="entry name" value="Cysteine proteinases"/>
    <property type="match status" value="1"/>
</dbReference>
<keyword evidence="5" id="KW-1133">Transmembrane helix</keyword>
<evidence type="ECO:0000256" key="2">
    <source>
        <dbReference type="ARBA" id="ARBA00022670"/>
    </source>
</evidence>
<dbReference type="InterPro" id="IPR038765">
    <property type="entry name" value="Papain-like_cys_pep_sf"/>
</dbReference>
<evidence type="ECO:0000259" key="6">
    <source>
        <dbReference type="PROSITE" id="PS51935"/>
    </source>
</evidence>
<dbReference type="PANTHER" id="PTHR47053:SF1">
    <property type="entry name" value="MUREIN DD-ENDOPEPTIDASE MEPH-RELATED"/>
    <property type="match status" value="1"/>
</dbReference>
<sequence>MADPVTITLAVKAAIMAAADKRTWKAVGVLVAAILTPFILIIVMISSLLSGTANHNNAAVQLSFHDGVISGQVPEDYREYIEDMRKSYSELDVIIAEITLMIEEGSLDSVQVKAIFYSLYFGAESLRGIDYQSFTDCFVRYEERTRTWSDEDGVEHEETYTAAVPLTSLPVIYRNLESTLGRRISYENQANASEIYYRALYGTGATGEGDRFDQWSDWLPEQFVNPTTDLAAGETGSQAVQLALSRLGDPYSQELRGQAGYTDCSYLVQWIYRQLRVNLPGTAAEQGKYCVNNGLTVSKADLAPGDLVFWSHKVNGRYLNITHVGIYAGNSKVVDASSSRGRVVYRDLFDADKQVLYARPYAKNAAQ</sequence>
<evidence type="ECO:0000256" key="4">
    <source>
        <dbReference type="ARBA" id="ARBA00022807"/>
    </source>
</evidence>
<keyword evidence="8" id="KW-1185">Reference proteome</keyword>
<name>A0A2S6HSM1_9FIRM</name>
<keyword evidence="5" id="KW-0472">Membrane</keyword>
<gene>
    <name evidence="7" type="ORF">BXY41_106273</name>
</gene>
<keyword evidence="5" id="KW-0812">Transmembrane</keyword>
<feature type="domain" description="NlpC/P60" evidence="6">
    <location>
        <begin position="233"/>
        <end position="367"/>
    </location>
</feature>
<dbReference type="Pfam" id="PF00877">
    <property type="entry name" value="NLPC_P60"/>
    <property type="match status" value="1"/>
</dbReference>
<comment type="caution">
    <text evidence="7">The sequence shown here is derived from an EMBL/GenBank/DDBJ whole genome shotgun (WGS) entry which is preliminary data.</text>
</comment>
<dbReference type="EMBL" id="PTJA01000006">
    <property type="protein sequence ID" value="PPK80682.1"/>
    <property type="molecule type" value="Genomic_DNA"/>
</dbReference>
<accession>A0A2S6HSM1</accession>
<dbReference type="PANTHER" id="PTHR47053">
    <property type="entry name" value="MUREIN DD-ENDOPEPTIDASE MEPH-RELATED"/>
    <property type="match status" value="1"/>
</dbReference>
<evidence type="ECO:0000256" key="5">
    <source>
        <dbReference type="SAM" id="Phobius"/>
    </source>
</evidence>
<keyword evidence="4" id="KW-0788">Thiol protease</keyword>
<comment type="similarity">
    <text evidence="1">Belongs to the peptidase C40 family.</text>
</comment>
<evidence type="ECO:0000313" key="7">
    <source>
        <dbReference type="EMBL" id="PPK80682.1"/>
    </source>
</evidence>
<keyword evidence="2" id="KW-0645">Protease</keyword>
<dbReference type="InterPro" id="IPR000064">
    <property type="entry name" value="NLP_P60_dom"/>
</dbReference>
<evidence type="ECO:0000313" key="8">
    <source>
        <dbReference type="Proteomes" id="UP000237749"/>
    </source>
</evidence>
<evidence type="ECO:0000256" key="1">
    <source>
        <dbReference type="ARBA" id="ARBA00007074"/>
    </source>
</evidence>
<feature type="transmembrane region" description="Helical" evidence="5">
    <location>
        <begin position="26"/>
        <end position="49"/>
    </location>
</feature>
<dbReference type="AlphaFoldDB" id="A0A2S6HSM1"/>
<reference evidence="7 8" key="1">
    <citation type="submission" date="2018-02" db="EMBL/GenBank/DDBJ databases">
        <title>Genomic Encyclopedia of Archaeal and Bacterial Type Strains, Phase II (KMG-II): from individual species to whole genera.</title>
        <authorList>
            <person name="Goeker M."/>
        </authorList>
    </citation>
    <scope>NUCLEOTIDE SEQUENCE [LARGE SCALE GENOMIC DNA]</scope>
    <source>
        <strain evidence="7 8">DSM 3808</strain>
    </source>
</reference>
<protein>
    <submittedName>
        <fullName evidence="7">Cell wall-associated NlpC family hydrolase</fullName>
    </submittedName>
</protein>
<organism evidence="7 8">
    <name type="scientific">Lacrimispora xylanisolvens</name>
    <dbReference type="NCBI Taxonomy" id="384636"/>
    <lineage>
        <taxon>Bacteria</taxon>
        <taxon>Bacillati</taxon>
        <taxon>Bacillota</taxon>
        <taxon>Clostridia</taxon>
        <taxon>Lachnospirales</taxon>
        <taxon>Lachnospiraceae</taxon>
        <taxon>Lacrimispora</taxon>
    </lineage>
</organism>
<dbReference type="PROSITE" id="PS51935">
    <property type="entry name" value="NLPC_P60"/>
    <property type="match status" value="1"/>
</dbReference>
<proteinExistence type="inferred from homology"/>
<dbReference type="Gene3D" id="3.90.1720.10">
    <property type="entry name" value="endopeptidase domain like (from Nostoc punctiforme)"/>
    <property type="match status" value="1"/>
</dbReference>
<dbReference type="Proteomes" id="UP000237749">
    <property type="component" value="Unassembled WGS sequence"/>
</dbReference>
<dbReference type="RefSeq" id="WP_104437362.1">
    <property type="nucleotide sequence ID" value="NZ_PTJA01000006.1"/>
</dbReference>
<dbReference type="OrthoDB" id="9807055at2"/>
<dbReference type="GO" id="GO:0006508">
    <property type="term" value="P:proteolysis"/>
    <property type="evidence" value="ECO:0007669"/>
    <property type="project" value="UniProtKB-KW"/>
</dbReference>